<keyword evidence="1" id="KW-0472">Membrane</keyword>
<feature type="transmembrane region" description="Helical" evidence="1">
    <location>
        <begin position="24"/>
        <end position="49"/>
    </location>
</feature>
<name>X1SPT4_9ZZZZ</name>
<reference evidence="2" key="1">
    <citation type="journal article" date="2014" name="Front. Microbiol.">
        <title>High frequency of phylogenetically diverse reductive dehalogenase-homologous genes in deep subseafloor sedimentary metagenomes.</title>
        <authorList>
            <person name="Kawai M."/>
            <person name="Futagami T."/>
            <person name="Toyoda A."/>
            <person name="Takaki Y."/>
            <person name="Nishi S."/>
            <person name="Hori S."/>
            <person name="Arai W."/>
            <person name="Tsubouchi T."/>
            <person name="Morono Y."/>
            <person name="Uchiyama I."/>
            <person name="Ito T."/>
            <person name="Fujiyama A."/>
            <person name="Inagaki F."/>
            <person name="Takami H."/>
        </authorList>
    </citation>
    <scope>NUCLEOTIDE SEQUENCE</scope>
    <source>
        <strain evidence="2">Expedition CK06-06</strain>
    </source>
</reference>
<sequence length="64" mass="6727">PGLVLQVAEAAEDYVITAKEFEEIMGVVTSIFMGVAIAGFVGMLTGTIIKGFTRETGIKVPIPV</sequence>
<dbReference type="AlphaFoldDB" id="X1SPT4"/>
<dbReference type="EMBL" id="BARW01019417">
    <property type="protein sequence ID" value="GAI95062.1"/>
    <property type="molecule type" value="Genomic_DNA"/>
</dbReference>
<protein>
    <submittedName>
        <fullName evidence="2">Uncharacterized protein</fullName>
    </submittedName>
</protein>
<keyword evidence="1" id="KW-1133">Transmembrane helix</keyword>
<evidence type="ECO:0000313" key="2">
    <source>
        <dbReference type="EMBL" id="GAI95062.1"/>
    </source>
</evidence>
<evidence type="ECO:0000256" key="1">
    <source>
        <dbReference type="SAM" id="Phobius"/>
    </source>
</evidence>
<feature type="non-terminal residue" evidence="2">
    <location>
        <position position="1"/>
    </location>
</feature>
<comment type="caution">
    <text evidence="2">The sequence shown here is derived from an EMBL/GenBank/DDBJ whole genome shotgun (WGS) entry which is preliminary data.</text>
</comment>
<gene>
    <name evidence="2" type="ORF">S12H4_33013</name>
</gene>
<organism evidence="2">
    <name type="scientific">marine sediment metagenome</name>
    <dbReference type="NCBI Taxonomy" id="412755"/>
    <lineage>
        <taxon>unclassified sequences</taxon>
        <taxon>metagenomes</taxon>
        <taxon>ecological metagenomes</taxon>
    </lineage>
</organism>
<accession>X1SPT4</accession>
<keyword evidence="1" id="KW-0812">Transmembrane</keyword>
<proteinExistence type="predicted"/>